<feature type="compositionally biased region" description="Basic and acidic residues" evidence="1">
    <location>
        <begin position="72"/>
        <end position="91"/>
    </location>
</feature>
<feature type="compositionally biased region" description="Basic and acidic residues" evidence="1">
    <location>
        <begin position="14"/>
        <end position="23"/>
    </location>
</feature>
<dbReference type="Proteomes" id="UP000000702">
    <property type="component" value="Unassembled WGS sequence"/>
</dbReference>
<comment type="caution">
    <text evidence="2">The sequence shown here is derived from an EMBL/GenBank/DDBJ whole genome shotgun (WGS) entry which is preliminary data.</text>
</comment>
<keyword evidence="3" id="KW-1185">Reference proteome</keyword>
<reference evidence="2 3" key="2">
    <citation type="journal article" date="2012" name="Proc. Natl. Acad. Sci. U.S.A.">
        <title>Antigenic diversity is generated by distinct evolutionary mechanisms in African trypanosome species.</title>
        <authorList>
            <person name="Jackson A.P."/>
            <person name="Berry A."/>
            <person name="Aslett M."/>
            <person name="Allison H.C."/>
            <person name="Burton P."/>
            <person name="Vavrova-Anderson J."/>
            <person name="Brown R."/>
            <person name="Browne H."/>
            <person name="Corton N."/>
            <person name="Hauser H."/>
            <person name="Gamble J."/>
            <person name="Gilderthorp R."/>
            <person name="Marcello L."/>
            <person name="McQuillan J."/>
            <person name="Otto T.D."/>
            <person name="Quail M.A."/>
            <person name="Sanders M.J."/>
            <person name="van Tonder A."/>
            <person name="Ginger M.L."/>
            <person name="Field M.C."/>
            <person name="Barry J.D."/>
            <person name="Hertz-Fowler C."/>
            <person name="Berriman M."/>
        </authorList>
    </citation>
    <scope>NUCLEOTIDE SEQUENCE [LARGE SCALE GENOMIC DNA]</scope>
    <source>
        <strain evidence="2 3">IL3000</strain>
    </source>
</reference>
<reference evidence="3" key="1">
    <citation type="submission" date="2011-07" db="EMBL/GenBank/DDBJ databases">
        <title>Divergent evolution of antigenic variation in African trypanosomes.</title>
        <authorList>
            <person name="Jackson A.P."/>
            <person name="Berry A."/>
            <person name="Allison H.C."/>
            <person name="Burton P."/>
            <person name="Anderson J."/>
            <person name="Aslett M."/>
            <person name="Brown R."/>
            <person name="Corton N."/>
            <person name="Harris D."/>
            <person name="Hauser H."/>
            <person name="Gamble J."/>
            <person name="Gilderthorp R."/>
            <person name="McQuillan J."/>
            <person name="Quail M.A."/>
            <person name="Sanders M."/>
            <person name="Van Tonder A."/>
            <person name="Ginger M.L."/>
            <person name="Donelson J.E."/>
            <person name="Field M.C."/>
            <person name="Barry J.D."/>
            <person name="Berriman M."/>
            <person name="Hertz-Fowler C."/>
        </authorList>
    </citation>
    <scope>NUCLEOTIDE SEQUENCE [LARGE SCALE GENOMIC DNA]</scope>
    <source>
        <strain evidence="3">IL3000</strain>
    </source>
</reference>
<proteinExistence type="predicted"/>
<feature type="region of interest" description="Disordered" evidence="1">
    <location>
        <begin position="1"/>
        <end position="136"/>
    </location>
</feature>
<name>F9WCD0_TRYCI</name>
<gene>
    <name evidence="2" type="ORF">TCIL3000_0_54920</name>
</gene>
<feature type="compositionally biased region" description="Polar residues" evidence="1">
    <location>
        <begin position="48"/>
        <end position="60"/>
    </location>
</feature>
<evidence type="ECO:0000256" key="1">
    <source>
        <dbReference type="SAM" id="MobiDB-lite"/>
    </source>
</evidence>
<sequence length="136" mass="15457">MSVSYFYGPLDQPTDARVDGDRHTKVRPACKASWKARHHSRTIGRSPGTVQNRRTATQPLDNGARRHKKKEKASIKQAKERGYISRPKRGEITPAHFHRRVEQQKAPTRPVTSLKPLHRHKEGTRPPLSMGGVSLR</sequence>
<accession>F9WCD0</accession>
<evidence type="ECO:0000313" key="2">
    <source>
        <dbReference type="EMBL" id="CCD14923.1"/>
    </source>
</evidence>
<dbReference type="EMBL" id="CAEQ01001700">
    <property type="protein sequence ID" value="CCD14923.1"/>
    <property type="molecule type" value="Genomic_DNA"/>
</dbReference>
<organism evidence="2 3">
    <name type="scientific">Trypanosoma congolense (strain IL3000)</name>
    <dbReference type="NCBI Taxonomy" id="1068625"/>
    <lineage>
        <taxon>Eukaryota</taxon>
        <taxon>Discoba</taxon>
        <taxon>Euglenozoa</taxon>
        <taxon>Kinetoplastea</taxon>
        <taxon>Metakinetoplastina</taxon>
        <taxon>Trypanosomatida</taxon>
        <taxon>Trypanosomatidae</taxon>
        <taxon>Trypanosoma</taxon>
        <taxon>Nannomonas</taxon>
    </lineage>
</organism>
<protein>
    <submittedName>
        <fullName evidence="2">Uncharacterized protein</fullName>
    </submittedName>
</protein>
<evidence type="ECO:0000313" key="3">
    <source>
        <dbReference type="Proteomes" id="UP000000702"/>
    </source>
</evidence>
<dbReference type="AlphaFoldDB" id="F9WCD0"/>
<feature type="compositionally biased region" description="Basic residues" evidence="1">
    <location>
        <begin position="24"/>
        <end position="42"/>
    </location>
</feature>